<comment type="catalytic activity">
    <reaction evidence="15 16">
        <text>tRNA(Met) + L-methionine + ATP = L-methionyl-tRNA(Met) + AMP + diphosphate</text>
        <dbReference type="Rhea" id="RHEA:13481"/>
        <dbReference type="Rhea" id="RHEA-COMP:9667"/>
        <dbReference type="Rhea" id="RHEA-COMP:9698"/>
        <dbReference type="ChEBI" id="CHEBI:30616"/>
        <dbReference type="ChEBI" id="CHEBI:33019"/>
        <dbReference type="ChEBI" id="CHEBI:57844"/>
        <dbReference type="ChEBI" id="CHEBI:78442"/>
        <dbReference type="ChEBI" id="CHEBI:78530"/>
        <dbReference type="ChEBI" id="CHEBI:456215"/>
        <dbReference type="EC" id="6.1.1.10"/>
    </reaction>
</comment>
<keyword evidence="9 16" id="KW-0547">Nucleotide-binding</keyword>
<dbReference type="NCBIfam" id="TIGR00398">
    <property type="entry name" value="metG"/>
    <property type="match status" value="1"/>
</dbReference>
<name>A0ABX7M2D3_9RHOO</name>
<comment type="function">
    <text evidence="1 16">Is required not only for elongation of protein synthesis but also for the initiation of all mRNA translation through initiator tRNA(fMet) aminoacylation.</text>
</comment>
<keyword evidence="5 16" id="KW-0963">Cytoplasm</keyword>
<keyword evidence="11 16" id="KW-0067">ATP-binding</keyword>
<sequence length="696" mass="77385">MTAPHRKLFVTTALPYANAAFHIGHIMEYTQADIWVRYQRMRGHEVHFVCADDAHGAPIMLKAEAEGITPQALVAGIAAGRPQYLDGFHIRFDNWHSTDSPENVELSQDIYVRLREAGFIDRKVIEQFFDPVKSMFLPDRYIKGECPRCGAKDQYGDNCESCGAVYAPTELKNPYSALSGATPVIKQSEHFFFRLSDPRCVEFLRGWTQDGRLQPQIANKAKEWLESGDGLADWDISRDEPYFGIPIPDAPGKYFYVWLDAPIGYLASLKNHFHKLGGDMAAFLADKQTEQIHFIGKDIVYFHCLFWPAMLHFAGTPYKVPNNVFVHGFMTVSGEKMSKSRGTGISPLRYLELGMNAEWMRYYIAAKLNANVEDVDFTSEDFLARVNSDLIGKYVNIASRCAGFVTKRFGGKVSTEFGTEGAALLSAIAAAAGPVGDFLEGREYSKAIREIMALADRTNEYVNANAPWELAKQEGREADLHRVCSVALNAFARLTRMLAPVMPAVAGKVGRLFNCDFSRWDDSSLLATINPYEHLMTRVDPKQLEALFPPPENIPPTAPEQPQRHSQHQTHEAVEEAKKADEFEPFISIDDFGKVDLRIAKIVSAEHVEGAAKLLKLQLDIGEAKPRQVFAGIKSAYDPATLVGRLTVMVANLAPRKMKFGMSEGMVLAASDDTGNTPGLFILSPDSGATPGMRVR</sequence>
<feature type="binding site" evidence="16">
    <location>
        <position position="339"/>
    </location>
    <ligand>
        <name>ATP</name>
        <dbReference type="ChEBI" id="CHEBI:30616"/>
    </ligand>
</feature>
<organism evidence="19 20">
    <name type="scientific">Niveibacterium microcysteis</name>
    <dbReference type="NCBI Taxonomy" id="2811415"/>
    <lineage>
        <taxon>Bacteria</taxon>
        <taxon>Pseudomonadati</taxon>
        <taxon>Pseudomonadota</taxon>
        <taxon>Betaproteobacteria</taxon>
        <taxon>Rhodocyclales</taxon>
        <taxon>Rhodocyclaceae</taxon>
        <taxon>Niveibacterium</taxon>
    </lineage>
</organism>
<evidence type="ECO:0000256" key="5">
    <source>
        <dbReference type="ARBA" id="ARBA00022490"/>
    </source>
</evidence>
<comment type="cofactor">
    <cofactor evidence="16">
        <name>Zn(2+)</name>
        <dbReference type="ChEBI" id="CHEBI:29105"/>
    </cofactor>
    <text evidence="16">Binds 1 zinc ion per subunit.</text>
</comment>
<dbReference type="CDD" id="cd02800">
    <property type="entry name" value="tRNA_bind_EcMetRS_like"/>
    <property type="match status" value="1"/>
</dbReference>
<dbReference type="SUPFAM" id="SSF57770">
    <property type="entry name" value="Methionyl-tRNA synthetase (MetRS), Zn-domain"/>
    <property type="match status" value="1"/>
</dbReference>
<evidence type="ECO:0000256" key="7">
    <source>
        <dbReference type="ARBA" id="ARBA00022598"/>
    </source>
</evidence>
<dbReference type="InterPro" id="IPR029038">
    <property type="entry name" value="MetRS_Zn"/>
</dbReference>
<dbReference type="InterPro" id="IPR004495">
    <property type="entry name" value="Met-tRNA-synth_bsu_C"/>
</dbReference>
<feature type="short sequence motif" description="'HIGH' region" evidence="16">
    <location>
        <begin position="15"/>
        <end position="25"/>
    </location>
</feature>
<comment type="subcellular location">
    <subcellularLocation>
        <location evidence="2 16">Cytoplasm</location>
    </subcellularLocation>
</comment>
<dbReference type="Gene3D" id="2.20.28.20">
    <property type="entry name" value="Methionyl-tRNA synthetase, Zn-domain"/>
    <property type="match status" value="1"/>
</dbReference>
<evidence type="ECO:0000256" key="15">
    <source>
        <dbReference type="ARBA" id="ARBA00047364"/>
    </source>
</evidence>
<keyword evidence="20" id="KW-1185">Reference proteome</keyword>
<proteinExistence type="inferred from homology"/>
<dbReference type="InterPro" id="IPR001412">
    <property type="entry name" value="aa-tRNA-synth_I_CS"/>
</dbReference>
<protein>
    <recommendedName>
        <fullName evidence="16">Methionine--tRNA ligase</fullName>
        <ecNumber evidence="16">6.1.1.10</ecNumber>
    </recommendedName>
    <alternativeName>
        <fullName evidence="16">Methionyl-tRNA synthetase</fullName>
        <shortName evidence="16">MetRS</shortName>
    </alternativeName>
</protein>
<dbReference type="PROSITE" id="PS50886">
    <property type="entry name" value="TRBD"/>
    <property type="match status" value="1"/>
</dbReference>
<dbReference type="Gene3D" id="3.40.50.620">
    <property type="entry name" value="HUPs"/>
    <property type="match status" value="1"/>
</dbReference>
<dbReference type="SUPFAM" id="SSF52374">
    <property type="entry name" value="Nucleotidylyl transferase"/>
    <property type="match status" value="1"/>
</dbReference>
<dbReference type="InterPro" id="IPR014758">
    <property type="entry name" value="Met-tRNA_synth"/>
</dbReference>
<dbReference type="InterPro" id="IPR012340">
    <property type="entry name" value="NA-bd_OB-fold"/>
</dbReference>
<dbReference type="RefSeq" id="WP_206253755.1">
    <property type="nucleotide sequence ID" value="NZ_CP071060.1"/>
</dbReference>
<dbReference type="PROSITE" id="PS00178">
    <property type="entry name" value="AA_TRNA_LIGASE_I"/>
    <property type="match status" value="1"/>
</dbReference>
<dbReference type="GO" id="GO:0004825">
    <property type="term" value="F:methionine-tRNA ligase activity"/>
    <property type="evidence" value="ECO:0007669"/>
    <property type="project" value="UniProtKB-EC"/>
</dbReference>
<dbReference type="InterPro" id="IPR002547">
    <property type="entry name" value="tRNA-bd_dom"/>
</dbReference>
<comment type="subunit">
    <text evidence="4 16">Homodimer.</text>
</comment>
<evidence type="ECO:0000256" key="14">
    <source>
        <dbReference type="ARBA" id="ARBA00023146"/>
    </source>
</evidence>
<dbReference type="SUPFAM" id="SSF50249">
    <property type="entry name" value="Nucleic acid-binding proteins"/>
    <property type="match status" value="1"/>
</dbReference>
<feature type="domain" description="TRNA-binding" evidence="18">
    <location>
        <begin position="591"/>
        <end position="696"/>
    </location>
</feature>
<dbReference type="Gene3D" id="1.10.730.10">
    <property type="entry name" value="Isoleucyl-tRNA Synthetase, Domain 1"/>
    <property type="match status" value="1"/>
</dbReference>
<dbReference type="NCBIfam" id="NF001100">
    <property type="entry name" value="PRK00133.1"/>
    <property type="match status" value="1"/>
</dbReference>
<keyword evidence="12 16" id="KW-0694">RNA-binding</keyword>
<feature type="region of interest" description="Disordered" evidence="17">
    <location>
        <begin position="550"/>
        <end position="571"/>
    </location>
</feature>
<keyword evidence="7 16" id="KW-0436">Ligase</keyword>
<evidence type="ECO:0000313" key="20">
    <source>
        <dbReference type="Proteomes" id="UP000663570"/>
    </source>
</evidence>
<evidence type="ECO:0000256" key="1">
    <source>
        <dbReference type="ARBA" id="ARBA00003314"/>
    </source>
</evidence>
<evidence type="ECO:0000313" key="19">
    <source>
        <dbReference type="EMBL" id="QSI75927.1"/>
    </source>
</evidence>
<evidence type="ECO:0000256" key="11">
    <source>
        <dbReference type="ARBA" id="ARBA00022840"/>
    </source>
</evidence>
<evidence type="ECO:0000256" key="6">
    <source>
        <dbReference type="ARBA" id="ARBA00022555"/>
    </source>
</evidence>
<keyword evidence="6 16" id="KW-0820">tRNA-binding</keyword>
<evidence type="ECO:0000256" key="8">
    <source>
        <dbReference type="ARBA" id="ARBA00022723"/>
    </source>
</evidence>
<dbReference type="Pfam" id="PF19303">
    <property type="entry name" value="Anticodon_3"/>
    <property type="match status" value="1"/>
</dbReference>
<dbReference type="InterPro" id="IPR033911">
    <property type="entry name" value="MetRS_core"/>
</dbReference>
<dbReference type="PRINTS" id="PR01041">
    <property type="entry name" value="TRNASYNTHMET"/>
</dbReference>
<dbReference type="Proteomes" id="UP000663570">
    <property type="component" value="Chromosome"/>
</dbReference>
<dbReference type="EMBL" id="CP071060">
    <property type="protein sequence ID" value="QSI75927.1"/>
    <property type="molecule type" value="Genomic_DNA"/>
</dbReference>
<comment type="similarity">
    <text evidence="3 16">Belongs to the class-I aminoacyl-tRNA synthetase family. MetG type 1 subfamily.</text>
</comment>
<evidence type="ECO:0000256" key="12">
    <source>
        <dbReference type="ARBA" id="ARBA00022884"/>
    </source>
</evidence>
<evidence type="ECO:0000256" key="4">
    <source>
        <dbReference type="ARBA" id="ARBA00011738"/>
    </source>
</evidence>
<keyword evidence="10 16" id="KW-0862">Zinc</keyword>
<evidence type="ECO:0000256" key="10">
    <source>
        <dbReference type="ARBA" id="ARBA00022833"/>
    </source>
</evidence>
<dbReference type="InterPro" id="IPR009080">
    <property type="entry name" value="tRNAsynth_Ia_anticodon-bd"/>
</dbReference>
<dbReference type="InterPro" id="IPR023458">
    <property type="entry name" value="Met-tRNA_ligase_1"/>
</dbReference>
<dbReference type="PANTHER" id="PTHR45765:SF1">
    <property type="entry name" value="METHIONINE--TRNA LIGASE, CYTOPLASMIC"/>
    <property type="match status" value="1"/>
</dbReference>
<evidence type="ECO:0000256" key="9">
    <source>
        <dbReference type="ARBA" id="ARBA00022741"/>
    </source>
</evidence>
<feature type="binding site" evidence="16">
    <location>
        <position position="146"/>
    </location>
    <ligand>
        <name>Zn(2+)</name>
        <dbReference type="ChEBI" id="CHEBI:29105"/>
    </ligand>
</feature>
<evidence type="ECO:0000259" key="18">
    <source>
        <dbReference type="PROSITE" id="PS50886"/>
    </source>
</evidence>
<dbReference type="CDD" id="cd07957">
    <property type="entry name" value="Anticodon_Ia_Met"/>
    <property type="match status" value="1"/>
</dbReference>
<dbReference type="NCBIfam" id="TIGR00399">
    <property type="entry name" value="metG_C_term"/>
    <property type="match status" value="1"/>
</dbReference>
<dbReference type="EC" id="6.1.1.10" evidence="16"/>
<keyword evidence="13 16" id="KW-0648">Protein biosynthesis</keyword>
<feature type="short sequence motif" description="'KMSKS' region" evidence="16">
    <location>
        <begin position="336"/>
        <end position="340"/>
    </location>
</feature>
<dbReference type="HAMAP" id="MF_00098">
    <property type="entry name" value="Met_tRNA_synth_type1"/>
    <property type="match status" value="1"/>
</dbReference>
<feature type="compositionally biased region" description="Pro residues" evidence="17">
    <location>
        <begin position="550"/>
        <end position="559"/>
    </location>
</feature>
<accession>A0ABX7M2D3</accession>
<dbReference type="CDD" id="cd00814">
    <property type="entry name" value="MetRS_core"/>
    <property type="match status" value="1"/>
</dbReference>
<evidence type="ECO:0000256" key="2">
    <source>
        <dbReference type="ARBA" id="ARBA00004496"/>
    </source>
</evidence>
<evidence type="ECO:0000256" key="13">
    <source>
        <dbReference type="ARBA" id="ARBA00022917"/>
    </source>
</evidence>
<dbReference type="Pfam" id="PF01588">
    <property type="entry name" value="tRNA_bind"/>
    <property type="match status" value="1"/>
</dbReference>
<dbReference type="InterPro" id="IPR014729">
    <property type="entry name" value="Rossmann-like_a/b/a_fold"/>
</dbReference>
<keyword evidence="8 16" id="KW-0479">Metal-binding</keyword>
<dbReference type="InterPro" id="IPR041872">
    <property type="entry name" value="Anticodon_Met"/>
</dbReference>
<gene>
    <name evidence="16 19" type="primary">metG</name>
    <name evidence="19" type="ORF">JY500_15775</name>
</gene>
<evidence type="ECO:0000256" key="3">
    <source>
        <dbReference type="ARBA" id="ARBA00008258"/>
    </source>
</evidence>
<keyword evidence="14 16" id="KW-0030">Aminoacyl-tRNA synthetase</keyword>
<evidence type="ECO:0000256" key="17">
    <source>
        <dbReference type="SAM" id="MobiDB-lite"/>
    </source>
</evidence>
<dbReference type="PANTHER" id="PTHR45765">
    <property type="entry name" value="METHIONINE--TRNA LIGASE"/>
    <property type="match status" value="1"/>
</dbReference>
<dbReference type="SUPFAM" id="SSF47323">
    <property type="entry name" value="Anticodon-binding domain of a subclass of class I aminoacyl-tRNA synthetases"/>
    <property type="match status" value="1"/>
</dbReference>
<feature type="binding site" evidence="16">
    <location>
        <position position="159"/>
    </location>
    <ligand>
        <name>Zn(2+)</name>
        <dbReference type="ChEBI" id="CHEBI:29105"/>
    </ligand>
</feature>
<evidence type="ECO:0000256" key="16">
    <source>
        <dbReference type="HAMAP-Rule" id="MF_00098"/>
    </source>
</evidence>
<dbReference type="InterPro" id="IPR015413">
    <property type="entry name" value="Methionyl/Leucyl_tRNA_Synth"/>
</dbReference>
<feature type="binding site" evidence="16">
    <location>
        <position position="162"/>
    </location>
    <ligand>
        <name>Zn(2+)</name>
        <dbReference type="ChEBI" id="CHEBI:29105"/>
    </ligand>
</feature>
<dbReference type="Pfam" id="PF09334">
    <property type="entry name" value="tRNA-synt_1g"/>
    <property type="match status" value="1"/>
</dbReference>
<dbReference type="Gene3D" id="2.40.50.140">
    <property type="entry name" value="Nucleic acid-binding proteins"/>
    <property type="match status" value="1"/>
</dbReference>
<reference evidence="19 20" key="1">
    <citation type="submission" date="2021-02" db="EMBL/GenBank/DDBJ databases">
        <title>Niveibacterium changnyeongensis HC41.</title>
        <authorList>
            <person name="Kang M."/>
        </authorList>
    </citation>
    <scope>NUCLEOTIDE SEQUENCE [LARGE SCALE GENOMIC DNA]</scope>
    <source>
        <strain evidence="19 20">HC41</strain>
    </source>
</reference>
<feature type="binding site" evidence="16">
    <location>
        <position position="149"/>
    </location>
    <ligand>
        <name>Zn(2+)</name>
        <dbReference type="ChEBI" id="CHEBI:29105"/>
    </ligand>
</feature>